<comment type="function">
    <text evidence="1">Inhibins and activins inhibit and activate, respectively, the secretion of follitropin by the pituitary gland. Inhibins/activins are involved in regulating a number of diverse functions such as hypothalamic and pituitary hormone secretion, gonadal hormone secretion, germ cell development and maturation, erythroid differentiation, insulin secretion, nerve cell survival, embryonic axial development or bone growth, depending on their subunit composition. Inhibins appear to oppose the functions of activins.</text>
</comment>
<keyword evidence="5 9" id="KW-0964">Secreted</keyword>
<evidence type="ECO:0000313" key="15">
    <source>
        <dbReference type="Proteomes" id="UP000472271"/>
    </source>
</evidence>
<keyword evidence="8" id="KW-0325">Glycoprotein</keyword>
<keyword evidence="9 10" id="KW-0339">Growth factor</keyword>
<dbReference type="PIRSF" id="PIRSF037328">
    <property type="entry name" value="Inhibin_alpha_subunit"/>
    <property type="match status" value="1"/>
</dbReference>
<feature type="domain" description="TGF-beta family profile" evidence="13">
    <location>
        <begin position="228"/>
        <end position="344"/>
    </location>
</feature>
<evidence type="ECO:0000256" key="11">
    <source>
        <dbReference type="SAM" id="MobiDB-lite"/>
    </source>
</evidence>
<evidence type="ECO:0000259" key="13">
    <source>
        <dbReference type="PROSITE" id="PS51362"/>
    </source>
</evidence>
<keyword evidence="7 12" id="KW-0732">Signal</keyword>
<dbReference type="Proteomes" id="UP000472271">
    <property type="component" value="Chromosome 2"/>
</dbReference>
<reference evidence="14" key="2">
    <citation type="submission" date="2025-08" db="UniProtKB">
        <authorList>
            <consortium name="Ensembl"/>
        </authorList>
    </citation>
    <scope>IDENTIFICATION</scope>
</reference>
<dbReference type="GO" id="GO:0005615">
    <property type="term" value="C:extracellular space"/>
    <property type="evidence" value="ECO:0007669"/>
    <property type="project" value="TreeGrafter"/>
</dbReference>
<gene>
    <name evidence="14" type="primary">inha</name>
</gene>
<dbReference type="Pfam" id="PF00019">
    <property type="entry name" value="TGF_beta"/>
    <property type="match status" value="1"/>
</dbReference>
<dbReference type="PRINTS" id="PR00669">
    <property type="entry name" value="INHIBINA"/>
</dbReference>
<keyword evidence="6" id="KW-0165">Cleavage on pair of basic residues</keyword>
<dbReference type="GO" id="GO:0008083">
    <property type="term" value="F:growth factor activity"/>
    <property type="evidence" value="ECO:0007669"/>
    <property type="project" value="UniProtKB-KW"/>
</dbReference>
<evidence type="ECO:0000256" key="3">
    <source>
        <dbReference type="ARBA" id="ARBA00006656"/>
    </source>
</evidence>
<reference evidence="14" key="3">
    <citation type="submission" date="2025-09" db="UniProtKB">
        <authorList>
            <consortium name="Ensembl"/>
        </authorList>
    </citation>
    <scope>IDENTIFICATION</scope>
</reference>
<evidence type="ECO:0000256" key="5">
    <source>
        <dbReference type="ARBA" id="ARBA00022525"/>
    </source>
</evidence>
<proteinExistence type="inferred from homology"/>
<dbReference type="AlphaFoldDB" id="A0A673C2H3"/>
<feature type="signal peptide" evidence="12">
    <location>
        <begin position="1"/>
        <end position="24"/>
    </location>
</feature>
<dbReference type="InterPro" id="IPR001839">
    <property type="entry name" value="TGF-b_C"/>
</dbReference>
<evidence type="ECO:0000256" key="1">
    <source>
        <dbReference type="ARBA" id="ARBA00002588"/>
    </source>
</evidence>
<evidence type="ECO:0000313" key="14">
    <source>
        <dbReference type="Ensembl" id="ENSSORP00005048195.1"/>
    </source>
</evidence>
<feature type="chain" id="PRO_5025341462" description="Inhibin alpha chain" evidence="12">
    <location>
        <begin position="25"/>
        <end position="344"/>
    </location>
</feature>
<dbReference type="InParanoid" id="A0A673C2H3"/>
<keyword evidence="9" id="KW-0372">Hormone</keyword>
<evidence type="ECO:0000256" key="10">
    <source>
        <dbReference type="RuleBase" id="RU000354"/>
    </source>
</evidence>
<dbReference type="Gene3D" id="2.10.90.10">
    <property type="entry name" value="Cystine-knot cytokines"/>
    <property type="match status" value="1"/>
</dbReference>
<dbReference type="GO" id="GO:0005179">
    <property type="term" value="F:hormone activity"/>
    <property type="evidence" value="ECO:0007669"/>
    <property type="project" value="UniProtKB-KW"/>
</dbReference>
<dbReference type="Ensembl" id="ENSSORT00005049385.1">
    <property type="protein sequence ID" value="ENSSORP00005048195.1"/>
    <property type="gene ID" value="ENSSORG00005022004.1"/>
</dbReference>
<dbReference type="InterPro" id="IPR029034">
    <property type="entry name" value="Cystine-knot_cytokine"/>
</dbReference>
<organism evidence="14 15">
    <name type="scientific">Sphaeramia orbicularis</name>
    <name type="common">orbiculate cardinalfish</name>
    <dbReference type="NCBI Taxonomy" id="375764"/>
    <lineage>
        <taxon>Eukaryota</taxon>
        <taxon>Metazoa</taxon>
        <taxon>Chordata</taxon>
        <taxon>Craniata</taxon>
        <taxon>Vertebrata</taxon>
        <taxon>Euteleostomi</taxon>
        <taxon>Actinopterygii</taxon>
        <taxon>Neopterygii</taxon>
        <taxon>Teleostei</taxon>
        <taxon>Neoteleostei</taxon>
        <taxon>Acanthomorphata</taxon>
        <taxon>Gobiaria</taxon>
        <taxon>Kurtiformes</taxon>
        <taxon>Apogonoidei</taxon>
        <taxon>Apogonidae</taxon>
        <taxon>Apogoninae</taxon>
        <taxon>Sphaeramia</taxon>
    </lineage>
</organism>
<dbReference type="PROSITE" id="PS51362">
    <property type="entry name" value="TGF_BETA_2"/>
    <property type="match status" value="1"/>
</dbReference>
<evidence type="ECO:0000256" key="4">
    <source>
        <dbReference type="ARBA" id="ARBA00019280"/>
    </source>
</evidence>
<feature type="region of interest" description="Disordered" evidence="11">
    <location>
        <begin position="50"/>
        <end position="76"/>
    </location>
</feature>
<name>A0A673C2H3_9TELE</name>
<dbReference type="PANTHER" id="PTHR11848:SF117">
    <property type="entry name" value="INHIBIN ALPHA CHAIN"/>
    <property type="match status" value="1"/>
</dbReference>
<dbReference type="InterPro" id="IPR015615">
    <property type="entry name" value="TGF-beta-rel"/>
</dbReference>
<evidence type="ECO:0000256" key="2">
    <source>
        <dbReference type="ARBA" id="ARBA00004613"/>
    </source>
</evidence>
<protein>
    <recommendedName>
        <fullName evidence="4 9">Inhibin alpha chain</fullName>
    </recommendedName>
</protein>
<evidence type="ECO:0000256" key="9">
    <source>
        <dbReference type="PIRNR" id="PIRNR037328"/>
    </source>
</evidence>
<evidence type="ECO:0000256" key="8">
    <source>
        <dbReference type="ARBA" id="ARBA00023180"/>
    </source>
</evidence>
<comment type="similarity">
    <text evidence="3 10">Belongs to the TGF-beta family.</text>
</comment>
<feature type="compositionally biased region" description="Basic residues" evidence="11">
    <location>
        <begin position="67"/>
        <end position="76"/>
    </location>
</feature>
<dbReference type="PANTHER" id="PTHR11848">
    <property type="entry name" value="TGF-BETA FAMILY"/>
    <property type="match status" value="1"/>
</dbReference>
<dbReference type="Gene3D" id="2.60.120.970">
    <property type="match status" value="1"/>
</dbReference>
<dbReference type="GO" id="GO:0005125">
    <property type="term" value="F:cytokine activity"/>
    <property type="evidence" value="ECO:0007669"/>
    <property type="project" value="TreeGrafter"/>
</dbReference>
<dbReference type="SUPFAM" id="SSF57501">
    <property type="entry name" value="Cystine-knot cytokines"/>
    <property type="match status" value="1"/>
</dbReference>
<evidence type="ECO:0000256" key="7">
    <source>
        <dbReference type="ARBA" id="ARBA00022729"/>
    </source>
</evidence>
<evidence type="ECO:0000256" key="6">
    <source>
        <dbReference type="ARBA" id="ARBA00022685"/>
    </source>
</evidence>
<accession>A0A673C2H3</accession>
<evidence type="ECO:0000256" key="12">
    <source>
        <dbReference type="SAM" id="SignalP"/>
    </source>
</evidence>
<sequence>MHTVMVSSTVFVLGPLWVFTLAEACCPEETPREEVVSWFKERILDGLGLEEPPAATVRGPDEDTRKPSRRPPKRSRTTWVNEDIHLKHDTPEIIVFPSSDSSCSTSDSGETTRGPFTYYFQLSINRQEVQLTSGQLWFFAGQGVTVNSSAPLFMLTSAQQLHLAAETPSQTTSDGWTTYDFEQTSLDSMSEGPFLVQIRCPTCQCHSSEPDKTPFLHLHAEPRGPVRSPRRAPVTIPWSPSAVDLLQRPSQEQHSDCHREAIVISFDELGWDSWIVDPKSLTFYYCQGNCSAWDRTTASLGITQCCAPVPGSMRSLRIITTSDGGYSFKYEILPNIIPEECTCF</sequence>
<keyword evidence="15" id="KW-1185">Reference proteome</keyword>
<dbReference type="SMART" id="SM00204">
    <property type="entry name" value="TGFB"/>
    <property type="match status" value="1"/>
</dbReference>
<dbReference type="InterPro" id="IPR017175">
    <property type="entry name" value="Inhibin_asu"/>
</dbReference>
<comment type="subcellular location">
    <subcellularLocation>
        <location evidence="2">Secreted</location>
    </subcellularLocation>
</comment>
<reference evidence="14" key="1">
    <citation type="submission" date="2019-06" db="EMBL/GenBank/DDBJ databases">
        <authorList>
            <consortium name="Wellcome Sanger Institute Data Sharing"/>
        </authorList>
    </citation>
    <scope>NUCLEOTIDE SEQUENCE [LARGE SCALE GENOMIC DNA]</scope>
</reference>